<organism evidence="1 2">
    <name type="scientific">Mesoplasma melaleucae</name>
    <dbReference type="NCBI Taxonomy" id="81459"/>
    <lineage>
        <taxon>Bacteria</taxon>
        <taxon>Bacillati</taxon>
        <taxon>Mycoplasmatota</taxon>
        <taxon>Mollicutes</taxon>
        <taxon>Entomoplasmatales</taxon>
        <taxon>Entomoplasmataceae</taxon>
        <taxon>Mesoplasma</taxon>
    </lineage>
</organism>
<evidence type="ECO:0008006" key="3">
    <source>
        <dbReference type="Google" id="ProtNLM"/>
    </source>
</evidence>
<sequence>MDDGYIKYRKNRKVFKFSVRVVSFNIGVEYKESKSSKTRKRGVLQNKRVFYIIGNKENPIKWQDTINKINFWANTYYENFSKAKITIGSDGAKWVKKIAREMNAEFHLDRFHGIKYLKDLFVRGKNKYESSNWYLYKFGVKLFKNGKADKLIHFLKETGLHVSKQIMDYFKYNRDGIIPQSGKNYIGVYAETDICNVLKAPLGFKKATYTLRNVVNFLSQRVFKINNYFKFNH</sequence>
<reference evidence="1 2" key="1">
    <citation type="submission" date="2017-11" db="EMBL/GenBank/DDBJ databases">
        <title>Genome sequence of Entomoplasma melaleucae M1 (ATCC 49191).</title>
        <authorList>
            <person name="Lo W.-S."/>
            <person name="Gasparich G.E."/>
            <person name="Kuo C.-H."/>
        </authorList>
    </citation>
    <scope>NUCLEOTIDE SEQUENCE [LARGE SCALE GENOMIC DNA]</scope>
    <source>
        <strain evidence="1 2">M1</strain>
    </source>
</reference>
<evidence type="ECO:0000313" key="1">
    <source>
        <dbReference type="EMBL" id="ATZ17991.1"/>
    </source>
</evidence>
<keyword evidence="2" id="KW-1185">Reference proteome</keyword>
<dbReference type="OrthoDB" id="394306at2"/>
<name>A0A2K8NZ34_9MOLU</name>
<proteinExistence type="predicted"/>
<dbReference type="AlphaFoldDB" id="A0A2K8NZ34"/>
<evidence type="ECO:0000313" key="2">
    <source>
        <dbReference type="Proteomes" id="UP000231896"/>
    </source>
</evidence>
<dbReference type="RefSeq" id="WP_157844550.1">
    <property type="nucleotide sequence ID" value="NZ_CP024964.1"/>
</dbReference>
<accession>A0A2K8NZ34</accession>
<gene>
    <name evidence="1" type="ORF">EMELA_v1c04470</name>
</gene>
<dbReference type="KEGG" id="eml:EMELA_v1c04470"/>
<protein>
    <recommendedName>
        <fullName evidence="3">Transposase</fullName>
    </recommendedName>
</protein>
<dbReference type="Proteomes" id="UP000231896">
    <property type="component" value="Chromosome"/>
</dbReference>
<dbReference type="EMBL" id="CP024964">
    <property type="protein sequence ID" value="ATZ17991.1"/>
    <property type="molecule type" value="Genomic_DNA"/>
</dbReference>